<protein>
    <submittedName>
        <fullName evidence="2">Uncharacterized protein</fullName>
    </submittedName>
</protein>
<evidence type="ECO:0000256" key="1">
    <source>
        <dbReference type="SAM" id="MobiDB-lite"/>
    </source>
</evidence>
<keyword evidence="3" id="KW-1185">Reference proteome</keyword>
<feature type="region of interest" description="Disordered" evidence="1">
    <location>
        <begin position="1"/>
        <end position="20"/>
    </location>
</feature>
<dbReference type="AlphaFoldDB" id="A0A7X4GK75"/>
<evidence type="ECO:0000313" key="2">
    <source>
        <dbReference type="EMBL" id="MYM00201.1"/>
    </source>
</evidence>
<evidence type="ECO:0000313" key="3">
    <source>
        <dbReference type="Proteomes" id="UP000465810"/>
    </source>
</evidence>
<name>A0A7X4GK75_9SPHN</name>
<organism evidence="2 3">
    <name type="scientific">Novosphingobium silvae</name>
    <dbReference type="NCBI Taxonomy" id="2692619"/>
    <lineage>
        <taxon>Bacteria</taxon>
        <taxon>Pseudomonadati</taxon>
        <taxon>Pseudomonadota</taxon>
        <taxon>Alphaproteobacteria</taxon>
        <taxon>Sphingomonadales</taxon>
        <taxon>Sphingomonadaceae</taxon>
        <taxon>Novosphingobium</taxon>
    </lineage>
</organism>
<proteinExistence type="predicted"/>
<gene>
    <name evidence="2" type="ORF">GR702_20830</name>
</gene>
<dbReference type="RefSeq" id="WP_160987470.1">
    <property type="nucleotide sequence ID" value="NZ_WVTD01000032.1"/>
</dbReference>
<comment type="caution">
    <text evidence="2">The sequence shown here is derived from an EMBL/GenBank/DDBJ whole genome shotgun (WGS) entry which is preliminary data.</text>
</comment>
<sequence length="55" mass="6284">MTKDDTATRTPRKTAQAETVKLRLSLSKKTAHDLVRVTRWEKASRDTSLELTGRK</sequence>
<reference evidence="2 3" key="1">
    <citation type="submission" date="2019-12" db="EMBL/GenBank/DDBJ databases">
        <authorList>
            <person name="Feng G."/>
            <person name="Zhu H."/>
        </authorList>
    </citation>
    <scope>NUCLEOTIDE SEQUENCE [LARGE SCALE GENOMIC DNA]</scope>
    <source>
        <strain evidence="2 3">FGD1</strain>
    </source>
</reference>
<accession>A0A7X4GK75</accession>
<dbReference type="EMBL" id="WVTD01000032">
    <property type="protein sequence ID" value="MYM00201.1"/>
    <property type="molecule type" value="Genomic_DNA"/>
</dbReference>
<dbReference type="Proteomes" id="UP000465810">
    <property type="component" value="Unassembled WGS sequence"/>
</dbReference>